<keyword evidence="15 21" id="KW-0238">DNA-binding</keyword>
<keyword evidence="18 21" id="KW-0539">Nucleus</keyword>
<evidence type="ECO:0000256" key="16">
    <source>
        <dbReference type="ARBA" id="ARBA00023163"/>
    </source>
</evidence>
<evidence type="ECO:0000256" key="15">
    <source>
        <dbReference type="ARBA" id="ARBA00023125"/>
    </source>
</evidence>
<keyword evidence="9" id="KW-0808">Transferase</keyword>
<dbReference type="Gene3D" id="3.30.200.20">
    <property type="entry name" value="Phosphorylase Kinase, domain 1"/>
    <property type="match status" value="1"/>
</dbReference>
<dbReference type="Pfam" id="PF02319">
    <property type="entry name" value="WHD_E2F_TDP"/>
    <property type="match status" value="1"/>
</dbReference>
<evidence type="ECO:0000256" key="20">
    <source>
        <dbReference type="PROSITE-ProRule" id="PRU10141"/>
    </source>
</evidence>
<dbReference type="InterPro" id="IPR036390">
    <property type="entry name" value="WH_DNA-bd_sf"/>
</dbReference>
<dbReference type="GO" id="GO:0000981">
    <property type="term" value="F:DNA-binding transcription factor activity, RNA polymerase II-specific"/>
    <property type="evidence" value="ECO:0007669"/>
    <property type="project" value="TreeGrafter"/>
</dbReference>
<dbReference type="SMART" id="SM01372">
    <property type="entry name" value="E2F_TDP"/>
    <property type="match status" value="1"/>
</dbReference>
<organism evidence="26 27">
    <name type="scientific">Vanilla planifolia</name>
    <name type="common">Vanilla</name>
    <dbReference type="NCBI Taxonomy" id="51239"/>
    <lineage>
        <taxon>Eukaryota</taxon>
        <taxon>Viridiplantae</taxon>
        <taxon>Streptophyta</taxon>
        <taxon>Embryophyta</taxon>
        <taxon>Tracheophyta</taxon>
        <taxon>Spermatophyta</taxon>
        <taxon>Magnoliopsida</taxon>
        <taxon>Liliopsida</taxon>
        <taxon>Asparagales</taxon>
        <taxon>Orchidaceae</taxon>
        <taxon>Vanilloideae</taxon>
        <taxon>Vanilleae</taxon>
        <taxon>Vanilla</taxon>
    </lineage>
</organism>
<proteinExistence type="inferred from homology"/>
<dbReference type="OrthoDB" id="552115at2759"/>
<evidence type="ECO:0000256" key="8">
    <source>
        <dbReference type="ARBA" id="ARBA00022553"/>
    </source>
</evidence>
<evidence type="ECO:0000256" key="19">
    <source>
        <dbReference type="ARBA" id="ARBA00023306"/>
    </source>
</evidence>
<keyword evidence="6" id="KW-0963">Cytoplasm</keyword>
<keyword evidence="12 20" id="KW-0067">ATP-binding</keyword>
<feature type="chain" id="PRO_5032796314" description="non-specific serine/threonine protein kinase" evidence="24">
    <location>
        <begin position="20"/>
        <end position="821"/>
    </location>
</feature>
<dbReference type="Proteomes" id="UP000639772">
    <property type="component" value="Unassembled WGS sequence"/>
</dbReference>
<dbReference type="InterPro" id="IPR036388">
    <property type="entry name" value="WH-like_DNA-bd_sf"/>
</dbReference>
<keyword evidence="17" id="KW-0675">Receptor</keyword>
<dbReference type="Gene3D" id="1.10.10.10">
    <property type="entry name" value="Winged helix-like DNA-binding domain superfamily/Winged helix DNA-binding domain"/>
    <property type="match status" value="1"/>
</dbReference>
<evidence type="ECO:0000256" key="3">
    <source>
        <dbReference type="ARBA" id="ARBA00004496"/>
    </source>
</evidence>
<comment type="similarity">
    <text evidence="4 21">Belongs to the E2F/DP family.</text>
</comment>
<feature type="signal peptide" evidence="24">
    <location>
        <begin position="1"/>
        <end position="19"/>
    </location>
</feature>
<dbReference type="SUPFAM" id="SSF56112">
    <property type="entry name" value="Protein kinase-like (PK-like)"/>
    <property type="match status" value="1"/>
</dbReference>
<evidence type="ECO:0000256" key="17">
    <source>
        <dbReference type="ARBA" id="ARBA00023170"/>
    </source>
</evidence>
<dbReference type="PROSITE" id="PS00107">
    <property type="entry name" value="PROTEIN_KINASE_ATP"/>
    <property type="match status" value="1"/>
</dbReference>
<dbReference type="Pfam" id="PF08781">
    <property type="entry name" value="DP"/>
    <property type="match status" value="1"/>
</dbReference>
<dbReference type="InterPro" id="IPR000719">
    <property type="entry name" value="Prot_kinase_dom"/>
</dbReference>
<evidence type="ECO:0000256" key="24">
    <source>
        <dbReference type="SAM" id="SignalP"/>
    </source>
</evidence>
<evidence type="ECO:0000256" key="22">
    <source>
        <dbReference type="SAM" id="Coils"/>
    </source>
</evidence>
<feature type="region of interest" description="Disordered" evidence="23">
    <location>
        <begin position="774"/>
        <end position="801"/>
    </location>
</feature>
<keyword evidence="16 21" id="KW-0804">Transcription</keyword>
<sequence length="821" mass="91249">MLLGFHLLAGSITIEMVSSGNHRSPEGREKGMVNIPKVSAAGRSLWGTPTLTCAQSASTSGSAGSLSSRSEHATAATPASESTFVRHLNHLDINGEEVGSLQGAIVAKRKKRGSRAITGEKSGRGLRQFSMKVCEKVESKGATTYNEVADELVAEFADPNNNLTSPDQQQYDEKNIRRRVYDALNVLMAMDIISKDKKEIQWKGLPRTSLNDIEELKVEAASLKSKIERKTAYLHELEDQIIGIQNLIQRNEQLHGSGNVPSGGVALPFILVQTRPHATVEVEISEDMQLVHFDFNSTPFELHDDNYVLKQMRLCDRNQNDGEHELILNGGECSRITAMYPPKTALWHSPTPTNDCVRLLHIGLGHSASGCQKYCLIERSFILPNFPSTKSLGIALHAEAMRCFHFLKGEWKQELPFRKSTLGRSSCTTSTDHDAKKSDSEMNSTNASNTSEESIGRSPFRSLSKKPNYLRIFTFDELKVATRSFNRSQMLGEGGFGCVYKGTIKGHGDPHANLEIAVKQLNRKGLQGHKEWLTEVNVLGVVEHQNLVKLVGYCAEDDERGMQRLLVYEYMPNRSVEHHLSSRNAVPLSWAMRLKIALDAARGLAYLHEGTDFQIIFRDFKTSNILLDEHWNAKLSDFGLARQGPTEGLSHVSTAVVGTIGYAAPEYLLTGRLTSKSDIWSYGVVLYELITGRRPMDRNRPKAEQKLLDWIKPHITSAKKFHLIIDPRIKGNCSVKSAMKLAAVANRCLVRSPKLRPKMSEVLQMVQGIVNDEEEIPQASPSRPQDKKLELIKDPGSDSKKTIGEVKVSYKGLAAKVVRAH</sequence>
<dbReference type="EC" id="2.7.11.1" evidence="5"/>
<evidence type="ECO:0000259" key="25">
    <source>
        <dbReference type="PROSITE" id="PS50011"/>
    </source>
</evidence>
<keyword evidence="14 22" id="KW-0175">Coiled coil</keyword>
<evidence type="ECO:0000256" key="6">
    <source>
        <dbReference type="ARBA" id="ARBA00022490"/>
    </source>
</evidence>
<feature type="compositionally biased region" description="Low complexity" evidence="23">
    <location>
        <begin position="57"/>
        <end position="68"/>
    </location>
</feature>
<dbReference type="PROSITE" id="PS50011">
    <property type="entry name" value="PROTEIN_KINASE_DOM"/>
    <property type="match status" value="1"/>
</dbReference>
<evidence type="ECO:0000256" key="14">
    <source>
        <dbReference type="ARBA" id="ARBA00023054"/>
    </source>
</evidence>
<evidence type="ECO:0000256" key="7">
    <source>
        <dbReference type="ARBA" id="ARBA00022527"/>
    </source>
</evidence>
<dbReference type="SUPFAM" id="SSF46785">
    <property type="entry name" value="Winged helix' DNA-binding domain"/>
    <property type="match status" value="1"/>
</dbReference>
<comment type="subcellular location">
    <subcellularLocation>
        <location evidence="3">Cytoplasm</location>
    </subcellularLocation>
    <subcellularLocation>
        <location evidence="2">Membrane</location>
        <topology evidence="2">Single-pass membrane protein</topology>
    </subcellularLocation>
    <subcellularLocation>
        <location evidence="1 21">Nucleus</location>
    </subcellularLocation>
</comment>
<gene>
    <name evidence="26" type="ORF">HPP92_004737</name>
</gene>
<feature type="compositionally biased region" description="Basic and acidic residues" evidence="23">
    <location>
        <begin position="784"/>
        <end position="801"/>
    </location>
</feature>
<feature type="domain" description="Protein kinase" evidence="25">
    <location>
        <begin position="485"/>
        <end position="770"/>
    </location>
</feature>
<dbReference type="GO" id="GO:0005737">
    <property type="term" value="C:cytoplasm"/>
    <property type="evidence" value="ECO:0007669"/>
    <property type="project" value="UniProtKB-SubCell"/>
</dbReference>
<dbReference type="InterPro" id="IPR014889">
    <property type="entry name" value="Transc_factor_DP_C"/>
</dbReference>
<dbReference type="InterPro" id="IPR017441">
    <property type="entry name" value="Protein_kinase_ATP_BS"/>
</dbReference>
<keyword evidence="7" id="KW-0723">Serine/threonine-protein kinase</keyword>
<dbReference type="GO" id="GO:0070176">
    <property type="term" value="C:DRM complex"/>
    <property type="evidence" value="ECO:0007669"/>
    <property type="project" value="UniProtKB-ARBA"/>
</dbReference>
<dbReference type="GO" id="GO:0016020">
    <property type="term" value="C:membrane"/>
    <property type="evidence" value="ECO:0007669"/>
    <property type="project" value="UniProtKB-SubCell"/>
</dbReference>
<evidence type="ECO:0000256" key="10">
    <source>
        <dbReference type="ARBA" id="ARBA00022741"/>
    </source>
</evidence>
<dbReference type="FunFam" id="1.10.510.10:FF:000146">
    <property type="entry name" value="LRR receptor-like serine/threonine-protein kinase IOS1"/>
    <property type="match status" value="1"/>
</dbReference>
<evidence type="ECO:0000256" key="23">
    <source>
        <dbReference type="SAM" id="MobiDB-lite"/>
    </source>
</evidence>
<evidence type="ECO:0000256" key="1">
    <source>
        <dbReference type="ARBA" id="ARBA00004123"/>
    </source>
</evidence>
<dbReference type="GO" id="GO:0000977">
    <property type="term" value="F:RNA polymerase II transcription regulatory region sequence-specific DNA binding"/>
    <property type="evidence" value="ECO:0007669"/>
    <property type="project" value="TreeGrafter"/>
</dbReference>
<accession>A0A835RXC0</accession>
<protein>
    <recommendedName>
        <fullName evidence="5">non-specific serine/threonine protein kinase</fullName>
        <ecNumber evidence="5">2.7.11.1</ecNumber>
    </recommendedName>
</protein>
<evidence type="ECO:0000256" key="9">
    <source>
        <dbReference type="ARBA" id="ARBA00022679"/>
    </source>
</evidence>
<dbReference type="GO" id="GO:0051726">
    <property type="term" value="P:regulation of cell cycle"/>
    <property type="evidence" value="ECO:0007669"/>
    <property type="project" value="InterPro"/>
</dbReference>
<dbReference type="GO" id="GO:0005524">
    <property type="term" value="F:ATP binding"/>
    <property type="evidence" value="ECO:0007669"/>
    <property type="project" value="UniProtKB-UniRule"/>
</dbReference>
<keyword evidence="19" id="KW-0131">Cell cycle</keyword>
<feature type="binding site" evidence="20">
    <location>
        <position position="519"/>
    </location>
    <ligand>
        <name>ATP</name>
        <dbReference type="ChEBI" id="CHEBI:30616"/>
    </ligand>
</feature>
<dbReference type="FunFam" id="1.10.10.10:FF:000187">
    <property type="entry name" value="Transcription factor-like protein DPB"/>
    <property type="match status" value="1"/>
</dbReference>
<dbReference type="SUPFAM" id="SSF144074">
    <property type="entry name" value="E2F-DP heterodimerization region"/>
    <property type="match status" value="1"/>
</dbReference>
<dbReference type="FunFam" id="1.20.140.80:FF:000002">
    <property type="entry name" value="Transcription factor-like protein DPB"/>
    <property type="match status" value="1"/>
</dbReference>
<dbReference type="InterPro" id="IPR011009">
    <property type="entry name" value="Kinase-like_dom_sf"/>
</dbReference>
<feature type="region of interest" description="Disordered" evidence="23">
    <location>
        <begin position="57"/>
        <end position="81"/>
    </location>
</feature>
<dbReference type="InterPro" id="IPR037241">
    <property type="entry name" value="E2F-DP_heterodim"/>
</dbReference>
<evidence type="ECO:0000256" key="5">
    <source>
        <dbReference type="ARBA" id="ARBA00012513"/>
    </source>
</evidence>
<name>A0A835RXC0_VANPL</name>
<dbReference type="PANTHER" id="PTHR12548">
    <property type="entry name" value="TRANSCRIPTION FACTOR DP"/>
    <property type="match status" value="1"/>
</dbReference>
<evidence type="ECO:0000313" key="27">
    <source>
        <dbReference type="Proteomes" id="UP000639772"/>
    </source>
</evidence>
<evidence type="ECO:0000256" key="12">
    <source>
        <dbReference type="ARBA" id="ARBA00022840"/>
    </source>
</evidence>
<dbReference type="InterPro" id="IPR003316">
    <property type="entry name" value="E2F_WHTH_DNA-bd_dom"/>
</dbReference>
<keyword evidence="10 20" id="KW-0547">Nucleotide-binding</keyword>
<dbReference type="SMART" id="SM01138">
    <property type="entry name" value="DP"/>
    <property type="match status" value="1"/>
</dbReference>
<dbReference type="CDD" id="cd14066">
    <property type="entry name" value="STKc_IRAK"/>
    <property type="match status" value="1"/>
</dbReference>
<dbReference type="InterPro" id="IPR001245">
    <property type="entry name" value="Ser-Thr/Tyr_kinase_cat_dom"/>
</dbReference>
<keyword evidence="8" id="KW-0597">Phosphoprotein</keyword>
<keyword evidence="11" id="KW-0418">Kinase</keyword>
<keyword evidence="24" id="KW-0732">Signal</keyword>
<dbReference type="Gene3D" id="1.10.510.10">
    <property type="entry name" value="Transferase(Phosphotransferase) domain 1"/>
    <property type="match status" value="1"/>
</dbReference>
<evidence type="ECO:0000256" key="4">
    <source>
        <dbReference type="ARBA" id="ARBA00010940"/>
    </source>
</evidence>
<feature type="compositionally biased region" description="Basic and acidic residues" evidence="23">
    <location>
        <begin position="431"/>
        <end position="440"/>
    </location>
</feature>
<evidence type="ECO:0000313" key="26">
    <source>
        <dbReference type="EMBL" id="KAG0493743.1"/>
    </source>
</evidence>
<dbReference type="CDD" id="cd14458">
    <property type="entry name" value="DP_DD"/>
    <property type="match status" value="1"/>
</dbReference>
<dbReference type="Pfam" id="PF07714">
    <property type="entry name" value="PK_Tyr_Ser-Thr"/>
    <property type="match status" value="1"/>
</dbReference>
<dbReference type="GO" id="GO:0004674">
    <property type="term" value="F:protein serine/threonine kinase activity"/>
    <property type="evidence" value="ECO:0007669"/>
    <property type="project" value="UniProtKB-KW"/>
</dbReference>
<feature type="compositionally biased region" description="Low complexity" evidence="23">
    <location>
        <begin position="441"/>
        <end position="453"/>
    </location>
</feature>
<dbReference type="PANTHER" id="PTHR12548:SF9">
    <property type="entry name" value="TRANSCRIPTION FACTOR DP"/>
    <property type="match status" value="1"/>
</dbReference>
<dbReference type="FunFam" id="3.30.200.20:FF:000228">
    <property type="entry name" value="Serine/threonine-protein kinase BIK1"/>
    <property type="match status" value="1"/>
</dbReference>
<evidence type="ECO:0000256" key="13">
    <source>
        <dbReference type="ARBA" id="ARBA00023015"/>
    </source>
</evidence>
<evidence type="ECO:0000256" key="2">
    <source>
        <dbReference type="ARBA" id="ARBA00004167"/>
    </source>
</evidence>
<dbReference type="AlphaFoldDB" id="A0A835RXC0"/>
<feature type="coiled-coil region" evidence="22">
    <location>
        <begin position="213"/>
        <end position="254"/>
    </location>
</feature>
<feature type="region of interest" description="Disordered" evidence="23">
    <location>
        <begin position="422"/>
        <end position="460"/>
    </location>
</feature>
<comment type="caution">
    <text evidence="26">The sequence shown here is derived from an EMBL/GenBank/DDBJ whole genome shotgun (WGS) entry which is preliminary data.</text>
</comment>
<evidence type="ECO:0000256" key="21">
    <source>
        <dbReference type="RuleBase" id="RU003796"/>
    </source>
</evidence>
<dbReference type="InterPro" id="IPR015648">
    <property type="entry name" value="Transcrpt_fac_DP"/>
</dbReference>
<dbReference type="EMBL" id="JADCNM010000002">
    <property type="protein sequence ID" value="KAG0493743.1"/>
    <property type="molecule type" value="Genomic_DNA"/>
</dbReference>
<evidence type="ECO:0000256" key="11">
    <source>
        <dbReference type="ARBA" id="ARBA00022777"/>
    </source>
</evidence>
<dbReference type="InterPro" id="IPR038168">
    <property type="entry name" value="TF_DP_C_sf"/>
</dbReference>
<reference evidence="26 27" key="1">
    <citation type="journal article" date="2020" name="Nat. Food">
        <title>A phased Vanilla planifolia genome enables genetic improvement of flavour and production.</title>
        <authorList>
            <person name="Hasing T."/>
            <person name="Tang H."/>
            <person name="Brym M."/>
            <person name="Khazi F."/>
            <person name="Huang T."/>
            <person name="Chambers A.H."/>
        </authorList>
    </citation>
    <scope>NUCLEOTIDE SEQUENCE [LARGE SCALE GENOMIC DNA]</scope>
    <source>
        <tissue evidence="26">Leaf</tissue>
    </source>
</reference>
<dbReference type="Gene3D" id="1.20.140.80">
    <property type="entry name" value="Transcription factor DP"/>
    <property type="match status" value="1"/>
</dbReference>
<keyword evidence="13 21" id="KW-0805">Transcription regulation</keyword>
<evidence type="ECO:0000256" key="18">
    <source>
        <dbReference type="ARBA" id="ARBA00023242"/>
    </source>
</evidence>